<evidence type="ECO:0000259" key="3">
    <source>
        <dbReference type="Pfam" id="PF00294"/>
    </source>
</evidence>
<dbReference type="PANTHER" id="PTHR10584">
    <property type="entry name" value="SUGAR KINASE"/>
    <property type="match status" value="1"/>
</dbReference>
<dbReference type="PANTHER" id="PTHR10584:SF166">
    <property type="entry name" value="RIBOKINASE"/>
    <property type="match status" value="1"/>
</dbReference>
<evidence type="ECO:0000313" key="5">
    <source>
        <dbReference type="Proteomes" id="UP000283880"/>
    </source>
</evidence>
<keyword evidence="2 4" id="KW-0418">Kinase</keyword>
<gene>
    <name evidence="4" type="ORF">DWV29_14075</name>
</gene>
<dbReference type="InterPro" id="IPR029056">
    <property type="entry name" value="Ribokinase-like"/>
</dbReference>
<organism evidence="4 5">
    <name type="scientific">Enterocloster asparagiformis</name>
    <dbReference type="NCBI Taxonomy" id="333367"/>
    <lineage>
        <taxon>Bacteria</taxon>
        <taxon>Bacillati</taxon>
        <taxon>Bacillota</taxon>
        <taxon>Clostridia</taxon>
        <taxon>Lachnospirales</taxon>
        <taxon>Lachnospiraceae</taxon>
        <taxon>Enterocloster</taxon>
    </lineage>
</organism>
<dbReference type="Pfam" id="PF00294">
    <property type="entry name" value="PfkB"/>
    <property type="match status" value="1"/>
</dbReference>
<sequence length="319" mass="35172">MGETKKVFFIGDVAMDEYYSAPYFPKIKEKILVQTLPAQMGGMIANAACVYAGYGAPVSFLTALNPGAVSKKLCRGLNEAGIDTEFMVWDESLPDAKTIIILAEGEHTVFIPTLNLQRIELSGEAMEALRQADYIYSTFCELRPLRFGEMTACQVLEDVKARGCRLWVDLDVADIQDGDESLFGYVDTLFVNEKGYENLERWAGGDVCAWLYAKGVRRLIVTQAEKGCTVYCRDEETFSVDGLKVPVVDVTGAGDTFCSSFLYGYTRGMELRQCAEFANYAASRAVTELGARAGAVGAEAVLDWVEKHGGDRAEFEKFL</sequence>
<dbReference type="RefSeq" id="WP_117777558.1">
    <property type="nucleotide sequence ID" value="NZ_QSBM01000010.1"/>
</dbReference>
<comment type="caution">
    <text evidence="4">The sequence shown here is derived from an EMBL/GenBank/DDBJ whole genome shotgun (WGS) entry which is preliminary data.</text>
</comment>
<dbReference type="EMBL" id="QSBM01000010">
    <property type="protein sequence ID" value="RGX28738.1"/>
    <property type="molecule type" value="Genomic_DNA"/>
</dbReference>
<accession>A0A413FE73</accession>
<dbReference type="GO" id="GO:0016301">
    <property type="term" value="F:kinase activity"/>
    <property type="evidence" value="ECO:0007669"/>
    <property type="project" value="UniProtKB-KW"/>
</dbReference>
<evidence type="ECO:0000256" key="1">
    <source>
        <dbReference type="ARBA" id="ARBA00022679"/>
    </source>
</evidence>
<dbReference type="Gene3D" id="3.40.1190.20">
    <property type="match status" value="1"/>
</dbReference>
<evidence type="ECO:0000313" key="4">
    <source>
        <dbReference type="EMBL" id="RGX28738.1"/>
    </source>
</evidence>
<name>A0A413FE73_9FIRM</name>
<evidence type="ECO:0000256" key="2">
    <source>
        <dbReference type="ARBA" id="ARBA00022777"/>
    </source>
</evidence>
<keyword evidence="1" id="KW-0808">Transferase</keyword>
<dbReference type="InterPro" id="IPR011611">
    <property type="entry name" value="PfkB_dom"/>
</dbReference>
<dbReference type="OrthoDB" id="9788681at2"/>
<feature type="domain" description="Carbohydrate kinase PfkB" evidence="3">
    <location>
        <begin position="5"/>
        <end position="293"/>
    </location>
</feature>
<proteinExistence type="predicted"/>
<reference evidence="4 5" key="1">
    <citation type="submission" date="2018-08" db="EMBL/GenBank/DDBJ databases">
        <title>A genome reference for cultivated species of the human gut microbiota.</title>
        <authorList>
            <person name="Zou Y."/>
            <person name="Xue W."/>
            <person name="Luo G."/>
        </authorList>
    </citation>
    <scope>NUCLEOTIDE SEQUENCE [LARGE SCALE GENOMIC DNA]</scope>
    <source>
        <strain evidence="4 5">AF04-15</strain>
    </source>
</reference>
<dbReference type="AlphaFoldDB" id="A0A413FE73"/>
<protein>
    <submittedName>
        <fullName evidence="4">Carbohydrate kinase family protein</fullName>
    </submittedName>
</protein>
<dbReference type="SUPFAM" id="SSF53613">
    <property type="entry name" value="Ribokinase-like"/>
    <property type="match status" value="1"/>
</dbReference>
<dbReference type="Proteomes" id="UP000283880">
    <property type="component" value="Unassembled WGS sequence"/>
</dbReference>